<organism evidence="3 4">
    <name type="scientific">Thauera propionica</name>
    <dbReference type="NCBI Taxonomy" id="2019431"/>
    <lineage>
        <taxon>Bacteria</taxon>
        <taxon>Pseudomonadati</taxon>
        <taxon>Pseudomonadota</taxon>
        <taxon>Betaproteobacteria</taxon>
        <taxon>Rhodocyclales</taxon>
        <taxon>Zoogloeaceae</taxon>
        <taxon>Thauera</taxon>
    </lineage>
</organism>
<comment type="caution">
    <text evidence="3">The sequence shown here is derived from an EMBL/GenBank/DDBJ whole genome shotgun (WGS) entry which is preliminary data.</text>
</comment>
<evidence type="ECO:0000313" key="3">
    <source>
        <dbReference type="EMBL" id="OYD52374.1"/>
    </source>
</evidence>
<dbReference type="PANTHER" id="PTHR47485:SF1">
    <property type="entry name" value="THYLAKOID LUMENAL 17.4 KDA PROTEIN, CHLOROPLASTIC"/>
    <property type="match status" value="1"/>
</dbReference>
<proteinExistence type="predicted"/>
<dbReference type="PANTHER" id="PTHR47485">
    <property type="entry name" value="THYLAKOID LUMENAL 17.4 KDA PROTEIN, CHLOROPLASTIC"/>
    <property type="match status" value="1"/>
</dbReference>
<dbReference type="EMBL" id="NOIH01000045">
    <property type="protein sequence ID" value="OYD52374.1"/>
    <property type="molecule type" value="Genomic_DNA"/>
</dbReference>
<dbReference type="Proteomes" id="UP000215181">
    <property type="component" value="Unassembled WGS sequence"/>
</dbReference>
<dbReference type="Gene3D" id="2.160.20.80">
    <property type="entry name" value="E3 ubiquitin-protein ligase SopA"/>
    <property type="match status" value="1"/>
</dbReference>
<feature type="domain" description="TIR" evidence="2">
    <location>
        <begin position="148"/>
        <end position="275"/>
    </location>
</feature>
<name>A0A235ETN7_9RHOO</name>
<dbReference type="GO" id="GO:0007165">
    <property type="term" value="P:signal transduction"/>
    <property type="evidence" value="ECO:0007669"/>
    <property type="project" value="InterPro"/>
</dbReference>
<keyword evidence="1" id="KW-0677">Repeat</keyword>
<dbReference type="Pfam" id="PF00805">
    <property type="entry name" value="Pentapeptide"/>
    <property type="match status" value="2"/>
</dbReference>
<dbReference type="RefSeq" id="WP_094269817.1">
    <property type="nucleotide sequence ID" value="NZ_NOIH01000045.1"/>
</dbReference>
<dbReference type="AlphaFoldDB" id="A0A235ETN7"/>
<dbReference type="InterPro" id="IPR035897">
    <property type="entry name" value="Toll_tir_struct_dom_sf"/>
</dbReference>
<reference evidence="3 4" key="1">
    <citation type="submission" date="2017-07" db="EMBL/GenBank/DDBJ databases">
        <title>Thauera sp. KNDSS-Mac4 genome sequence and assembly.</title>
        <authorList>
            <person name="Mayilraj S."/>
        </authorList>
    </citation>
    <scope>NUCLEOTIDE SEQUENCE [LARGE SCALE GENOMIC DNA]</scope>
    <source>
        <strain evidence="3 4">KNDSS-Mac4</strain>
    </source>
</reference>
<keyword evidence="4" id="KW-1185">Reference proteome</keyword>
<dbReference type="SUPFAM" id="SSF52200">
    <property type="entry name" value="Toll/Interleukin receptor TIR domain"/>
    <property type="match status" value="1"/>
</dbReference>
<sequence length="281" mass="31117">MPQFKYRKPQGYIPPVGHEELLARYASGERYFEHASLRHAILSGRTLSNVNLAHADLSDAYLDHAALDGVDLTGAVCVNADLSKASLYQCCFAHADLRGAVWYMTGLRHVSFFAAQLDEAKYLECLQWSDDDERPGLMPHHATKRTCFVSYASSDDALAGRVAEGLQRANIPHWLMPFASWFGRDSLIGDRTVADHLRRSIGMCDVFIVALSLGALESRWVQFEIDVATKLHRSVGRPQLVALMGDSVTGTAAALRDFEVIDCVGEHEAAGLERVVALMRR</sequence>
<dbReference type="Pfam" id="PF13676">
    <property type="entry name" value="TIR_2"/>
    <property type="match status" value="1"/>
</dbReference>
<evidence type="ECO:0000313" key="4">
    <source>
        <dbReference type="Proteomes" id="UP000215181"/>
    </source>
</evidence>
<dbReference type="InterPro" id="IPR001646">
    <property type="entry name" value="5peptide_repeat"/>
</dbReference>
<evidence type="ECO:0000259" key="2">
    <source>
        <dbReference type="Pfam" id="PF13676"/>
    </source>
</evidence>
<gene>
    <name evidence="3" type="ORF">CGK74_18430</name>
</gene>
<protein>
    <recommendedName>
        <fullName evidence="2">TIR domain-containing protein</fullName>
    </recommendedName>
</protein>
<evidence type="ECO:0000256" key="1">
    <source>
        <dbReference type="ARBA" id="ARBA00022737"/>
    </source>
</evidence>
<dbReference type="OrthoDB" id="12147at2"/>
<accession>A0A235ETN7</accession>
<dbReference type="SUPFAM" id="SSF141571">
    <property type="entry name" value="Pentapeptide repeat-like"/>
    <property type="match status" value="1"/>
</dbReference>
<dbReference type="InterPro" id="IPR000157">
    <property type="entry name" value="TIR_dom"/>
</dbReference>
<dbReference type="Gene3D" id="3.40.50.10140">
    <property type="entry name" value="Toll/interleukin-1 receptor homology (TIR) domain"/>
    <property type="match status" value="1"/>
</dbReference>